<name>A0A699I0I3_TANCI</name>
<organism evidence="2">
    <name type="scientific">Tanacetum cinerariifolium</name>
    <name type="common">Dalmatian daisy</name>
    <name type="synonym">Chrysanthemum cinerariifolium</name>
    <dbReference type="NCBI Taxonomy" id="118510"/>
    <lineage>
        <taxon>Eukaryota</taxon>
        <taxon>Viridiplantae</taxon>
        <taxon>Streptophyta</taxon>
        <taxon>Embryophyta</taxon>
        <taxon>Tracheophyta</taxon>
        <taxon>Spermatophyta</taxon>
        <taxon>Magnoliopsida</taxon>
        <taxon>eudicotyledons</taxon>
        <taxon>Gunneridae</taxon>
        <taxon>Pentapetalae</taxon>
        <taxon>asterids</taxon>
        <taxon>campanulids</taxon>
        <taxon>Asterales</taxon>
        <taxon>Asteraceae</taxon>
        <taxon>Asteroideae</taxon>
        <taxon>Anthemideae</taxon>
        <taxon>Anthemidinae</taxon>
        <taxon>Tanacetum</taxon>
    </lineage>
</organism>
<dbReference type="PANTHER" id="PTHR11439">
    <property type="entry name" value="GAG-POL-RELATED RETROTRANSPOSON"/>
    <property type="match status" value="1"/>
</dbReference>
<evidence type="ECO:0000313" key="2">
    <source>
        <dbReference type="EMBL" id="GEY76294.1"/>
    </source>
</evidence>
<feature type="domain" description="Reverse transcriptase Ty1/copia-type" evidence="1">
    <location>
        <begin position="15"/>
        <end position="65"/>
    </location>
</feature>
<reference evidence="2" key="1">
    <citation type="journal article" date="2019" name="Sci. Rep.">
        <title>Draft genome of Tanacetum cinerariifolium, the natural source of mosquito coil.</title>
        <authorList>
            <person name="Yamashiro T."/>
            <person name="Shiraishi A."/>
            <person name="Satake H."/>
            <person name="Nakayama K."/>
        </authorList>
    </citation>
    <scope>NUCLEOTIDE SEQUENCE</scope>
</reference>
<comment type="caution">
    <text evidence="2">The sequence shown here is derived from an EMBL/GenBank/DDBJ whole genome shotgun (WGS) entry which is preliminary data.</text>
</comment>
<keyword evidence="2" id="KW-0808">Transferase</keyword>
<dbReference type="EMBL" id="BKCJ010207350">
    <property type="protein sequence ID" value="GEY76294.1"/>
    <property type="molecule type" value="Genomic_DNA"/>
</dbReference>
<sequence>MFVKGNRIVPRALLVKIDVKSAFLYGKIEEEVYVCQPPRFEDLEFPDRVYKVEKTLYGPHQLLELAYTVSDYAGASLDRKSTTGGCQFLRRRLISWQSKKQTIVANSTTEAELYINDDWNEVKQLLSMELRLTLEIDLFLAIDDLMPPSIENDDYDSKGDIHFLEELLSNDPLSLPKNDSYNFDHHDNPSIPRPPPEPPDVEVFFDFEIDMGVLTAKVVEDISEHYVLMPKFLPFQPSICLNIDTLLLFSSENKDKVFKPGILSYLLVSHQDKITSDYSENPMMMYGGYIPHLDVPYIHFYIP</sequence>
<keyword evidence="2" id="KW-0695">RNA-directed DNA polymerase</keyword>
<gene>
    <name evidence="2" type="ORF">Tci_448268</name>
</gene>
<protein>
    <submittedName>
        <fullName evidence="2">Ribonuclease H-like domain, reverse transcriptase, RNA-dependent DNA polymerase</fullName>
    </submittedName>
</protein>
<dbReference type="Pfam" id="PF07727">
    <property type="entry name" value="RVT_2"/>
    <property type="match status" value="1"/>
</dbReference>
<evidence type="ECO:0000259" key="1">
    <source>
        <dbReference type="Pfam" id="PF07727"/>
    </source>
</evidence>
<dbReference type="InterPro" id="IPR013103">
    <property type="entry name" value="RVT_2"/>
</dbReference>
<dbReference type="PANTHER" id="PTHR11439:SF509">
    <property type="entry name" value="RNA-DIRECTED DNA POLYMERASE"/>
    <property type="match status" value="1"/>
</dbReference>
<accession>A0A699I0I3</accession>
<dbReference type="AlphaFoldDB" id="A0A699I0I3"/>
<keyword evidence="2" id="KW-0548">Nucleotidyltransferase</keyword>
<dbReference type="GO" id="GO:0003964">
    <property type="term" value="F:RNA-directed DNA polymerase activity"/>
    <property type="evidence" value="ECO:0007669"/>
    <property type="project" value="UniProtKB-KW"/>
</dbReference>
<dbReference type="CDD" id="cd09272">
    <property type="entry name" value="RNase_HI_RT_Ty1"/>
    <property type="match status" value="1"/>
</dbReference>
<proteinExistence type="predicted"/>